<dbReference type="InterPro" id="IPR049326">
    <property type="entry name" value="Rhodopsin_dom_fungi"/>
</dbReference>
<feature type="region of interest" description="Disordered" evidence="4">
    <location>
        <begin position="382"/>
        <end position="466"/>
    </location>
</feature>
<dbReference type="Pfam" id="PF04909">
    <property type="entry name" value="Amidohydro_2"/>
    <property type="match status" value="1"/>
</dbReference>
<feature type="compositionally biased region" description="Polar residues" evidence="4">
    <location>
        <begin position="382"/>
        <end position="394"/>
    </location>
</feature>
<organism evidence="8 9">
    <name type="scientific">Rasamsonia emersonii (strain ATCC 16479 / CBS 393.64 / IMI 116815)</name>
    <dbReference type="NCBI Taxonomy" id="1408163"/>
    <lineage>
        <taxon>Eukaryota</taxon>
        <taxon>Fungi</taxon>
        <taxon>Dikarya</taxon>
        <taxon>Ascomycota</taxon>
        <taxon>Pezizomycotina</taxon>
        <taxon>Eurotiomycetes</taxon>
        <taxon>Eurotiomycetidae</taxon>
        <taxon>Eurotiales</taxon>
        <taxon>Trichocomaceae</taxon>
        <taxon>Rasamsonia</taxon>
    </lineage>
</organism>
<keyword evidence="2 3" id="KW-0456">Lyase</keyword>
<dbReference type="EMBL" id="LASV01000283">
    <property type="protein sequence ID" value="KKA20172.1"/>
    <property type="molecule type" value="Genomic_DNA"/>
</dbReference>
<feature type="region of interest" description="Disordered" evidence="4">
    <location>
        <begin position="312"/>
        <end position="340"/>
    </location>
</feature>
<dbReference type="GO" id="GO:0019748">
    <property type="term" value="P:secondary metabolic process"/>
    <property type="evidence" value="ECO:0007669"/>
    <property type="project" value="TreeGrafter"/>
</dbReference>
<feature type="compositionally biased region" description="Basic and acidic residues" evidence="4">
    <location>
        <begin position="1170"/>
        <end position="1179"/>
    </location>
</feature>
<evidence type="ECO:0000256" key="4">
    <source>
        <dbReference type="SAM" id="MobiDB-lite"/>
    </source>
</evidence>
<dbReference type="InterPro" id="IPR032465">
    <property type="entry name" value="ACMSD"/>
</dbReference>
<evidence type="ECO:0000256" key="3">
    <source>
        <dbReference type="RuleBase" id="RU366045"/>
    </source>
</evidence>
<name>A0A0F4YPI7_RASE3</name>
<evidence type="ECO:0000256" key="5">
    <source>
        <dbReference type="SAM" id="Phobius"/>
    </source>
</evidence>
<dbReference type="InterPro" id="IPR032466">
    <property type="entry name" value="Metal_Hydrolase"/>
</dbReference>
<dbReference type="Pfam" id="PF20684">
    <property type="entry name" value="Fung_rhodopsin"/>
    <property type="match status" value="1"/>
</dbReference>
<keyword evidence="9" id="KW-1185">Reference proteome</keyword>
<keyword evidence="5" id="KW-0812">Transmembrane</keyword>
<evidence type="ECO:0000313" key="8">
    <source>
        <dbReference type="EMBL" id="KKA20172.1"/>
    </source>
</evidence>
<evidence type="ECO:0000313" key="9">
    <source>
        <dbReference type="Proteomes" id="UP000053958"/>
    </source>
</evidence>
<feature type="domain" description="Amidohydrolase-related" evidence="6">
    <location>
        <begin position="832"/>
        <end position="1121"/>
    </location>
</feature>
<dbReference type="OrthoDB" id="432010at2759"/>
<proteinExistence type="inferred from homology"/>
<gene>
    <name evidence="8" type="ORF">T310_5826</name>
</gene>
<feature type="compositionally biased region" description="Low complexity" evidence="4">
    <location>
        <begin position="450"/>
        <end position="466"/>
    </location>
</feature>
<keyword evidence="1 3" id="KW-0210">Decarboxylase</keyword>
<dbReference type="STRING" id="1408163.A0A0F4YPI7"/>
<accession>A0A0F4YPI7</accession>
<dbReference type="GO" id="GO:0016787">
    <property type="term" value="F:hydrolase activity"/>
    <property type="evidence" value="ECO:0007669"/>
    <property type="project" value="InterPro"/>
</dbReference>
<evidence type="ECO:0000256" key="1">
    <source>
        <dbReference type="ARBA" id="ARBA00022793"/>
    </source>
</evidence>
<evidence type="ECO:0000259" key="7">
    <source>
        <dbReference type="Pfam" id="PF20684"/>
    </source>
</evidence>
<reference evidence="8 9" key="1">
    <citation type="submission" date="2015-04" db="EMBL/GenBank/DDBJ databases">
        <authorList>
            <person name="Heijne W.H."/>
            <person name="Fedorova N.D."/>
            <person name="Nierman W.C."/>
            <person name="Vollebregt A.W."/>
            <person name="Zhao Z."/>
            <person name="Wu L."/>
            <person name="Kumar M."/>
            <person name="Stam H."/>
            <person name="van den Berg M.A."/>
            <person name="Pel H.J."/>
        </authorList>
    </citation>
    <scope>NUCLEOTIDE SEQUENCE [LARGE SCALE GENOMIC DNA]</scope>
    <source>
        <strain evidence="8 9">CBS 393.64</strain>
    </source>
</reference>
<comment type="caution">
    <text evidence="8">The sequence shown here is derived from an EMBL/GenBank/DDBJ whole genome shotgun (WGS) entry which is preliminary data.</text>
</comment>
<feature type="compositionally biased region" description="Polar residues" evidence="4">
    <location>
        <begin position="322"/>
        <end position="332"/>
    </location>
</feature>
<dbReference type="InterPro" id="IPR006680">
    <property type="entry name" value="Amidohydro-rel"/>
</dbReference>
<feature type="transmembrane region" description="Helical" evidence="5">
    <location>
        <begin position="128"/>
        <end position="147"/>
    </location>
</feature>
<dbReference type="Proteomes" id="UP000053958">
    <property type="component" value="Unassembled WGS sequence"/>
</dbReference>
<comment type="similarity">
    <text evidence="3">Belongs to the metallo-dependent hydrolases superfamily.</text>
</comment>
<feature type="region of interest" description="Disordered" evidence="4">
    <location>
        <begin position="1167"/>
        <end position="1204"/>
    </location>
</feature>
<dbReference type="GO" id="GO:0016831">
    <property type="term" value="F:carboxy-lyase activity"/>
    <property type="evidence" value="ECO:0007669"/>
    <property type="project" value="UniProtKB-KW"/>
</dbReference>
<dbReference type="RefSeq" id="XP_013326784.1">
    <property type="nucleotide sequence ID" value="XM_013471330.1"/>
</dbReference>
<evidence type="ECO:0000256" key="2">
    <source>
        <dbReference type="ARBA" id="ARBA00023239"/>
    </source>
</evidence>
<dbReference type="AlphaFoldDB" id="A0A0F4YPI7"/>
<dbReference type="PANTHER" id="PTHR21240:SF31">
    <property type="entry name" value="AMIDOHYDROLASE FAMILY PROTEIN (AFU_ORTHOLOGUE AFUA_7G05840)"/>
    <property type="match status" value="1"/>
</dbReference>
<dbReference type="GO" id="GO:0005829">
    <property type="term" value="C:cytosol"/>
    <property type="evidence" value="ECO:0007669"/>
    <property type="project" value="TreeGrafter"/>
</dbReference>
<feature type="compositionally biased region" description="Low complexity" evidence="4">
    <location>
        <begin position="399"/>
        <end position="410"/>
    </location>
</feature>
<keyword evidence="5" id="KW-1133">Transmembrane helix</keyword>
<dbReference type="SUPFAM" id="SSF51556">
    <property type="entry name" value="Metallo-dependent hydrolases"/>
    <property type="match status" value="1"/>
</dbReference>
<feature type="domain" description="Rhodopsin" evidence="7">
    <location>
        <begin position="22"/>
        <end position="203"/>
    </location>
</feature>
<dbReference type="Gene3D" id="3.20.20.140">
    <property type="entry name" value="Metal-dependent hydrolases"/>
    <property type="match status" value="1"/>
</dbReference>
<evidence type="ECO:0000259" key="6">
    <source>
        <dbReference type="Pfam" id="PF04909"/>
    </source>
</evidence>
<feature type="transmembrane region" description="Helical" evidence="5">
    <location>
        <begin position="6"/>
        <end position="26"/>
    </location>
</feature>
<keyword evidence="5" id="KW-0472">Membrane</keyword>
<sequence>MEENFVAEAWSLLAIALVMIGLRIYARLLVNGYRHLKLDDALMVLAGLLYTAETLHCRRLLAGTGQQQHDRRAARVARSALRGMASARERLQDATAGMACVYSAAVDAEVVLDHLLLEADNMPTRIRIGYVVLLFTFLATFFAILFGCFPVQKHWQINPDPGPHCYPANSIIHLAVLLSLNISTDLYLMSIPLPVSANLMLKNHSPLTRPDDLEITASDPQENSLAGNVWRRLSGHGVLHDHSHREYIHNTHQLIVLCLMHGVNSPAHKAPNKPAAGPVANPSLPSSSATCPWSTRCCNAGSTDCGRAALPAQNPKRRAATGNASSTRSAFPTTRRGGATEMSITESTVYLKSISLSIETYNALIDNDELISDIAEIHSITATTSSPSRTQDQYPPSTPSSFDPSSCPSPRADTRRTTCPPSPAFASRRPDPPAGLSLGPSAREGDARLGTAASSSPETTAPASSGSRAALVRGCIRLRWPGLLRRLDRIPSAGGGSMDQQWRVYTHRMSSIAHQNHLASSKHPPVQRLAIIQHPLRRILRHERNNPSDRPVERFKIPRKVLAVPCGRPALLQPAQGAFVRRDKSHDVQERVPADGKHEEMLVRPQPAGGIAGEGPPGLQLGNGYQSPIRNPAAVARVVGAELAAQALLTRMQRRSSPPLNLVDQQREKLRAMHRTLPDPPSIVDGHRDDLRAGIIPPKRDPDAVAMSGYLVDRVADADPMEEFGCVDADADASPDLLVLRRLLVDVDVDAAVRAEVVQREGCAEPANASADDGDTECCHMISADNVIMKGKIALEECWAIPENFDVFNPAAFAGKGVIGDDLQANLLDVHGQRLQQMDENGVDFMILSLNAPGVQNVTDPAAAEKLAALANDRLEAEVLKNPKRFAAFAALSMHDPVQAGRELERCMTQKKGFVGAMINDFQSSGPDGNTMLFYDDPKYDAFWKVANDLKAPVYLHPRTSSPLIRELMWKGRPWLDYSALGYANRLNMHVLGIITGGVLDRFPDLKIIIGHMGEHIPYDLYRIDHKLDRARFPNMPMRKDRLVRDYFGSQVFITTSGHFSTPALQCAMTEIGARSILFSIDYPFESIPNGCVWWDEHVSAVVNQRDYVDMGRNNALRLFPRLTDPEGIHGLKEMTPTECEVGGLKTAEGEVTYGLYNKDWSRRGRKHSHFSENNHKCATESAPKKGINPSVVSPNSRRTNKMPSAKRLRITIIEILIKETRRNVTLVADINSI</sequence>
<dbReference type="GeneID" id="25318165"/>
<dbReference type="PANTHER" id="PTHR21240">
    <property type="entry name" value="2-AMINO-3-CARBOXYLMUCONATE-6-SEMIALDEHYDE DECARBOXYLASE"/>
    <property type="match status" value="1"/>
</dbReference>
<protein>
    <submittedName>
        <fullName evidence="8">Uncharacterized protein</fullName>
    </submittedName>
</protein>